<dbReference type="AlphaFoldDB" id="A0A1H1JQE2"/>
<protein>
    <recommendedName>
        <fullName evidence="3">Chorismate mutase</fullName>
    </recommendedName>
</protein>
<reference evidence="2" key="1">
    <citation type="submission" date="2016-10" db="EMBL/GenBank/DDBJ databases">
        <authorList>
            <person name="Varghese N."/>
        </authorList>
    </citation>
    <scope>NUCLEOTIDE SEQUENCE [LARGE SCALE GENOMIC DNA]</scope>
    <source>
        <strain evidence="2">GAS106B</strain>
    </source>
</reference>
<dbReference type="RefSeq" id="WP_074772419.1">
    <property type="nucleotide sequence ID" value="NZ_FNKP01000003.1"/>
</dbReference>
<name>A0A1H1JQE2_9BURK</name>
<dbReference type="Proteomes" id="UP000183487">
    <property type="component" value="Unassembled WGS sequence"/>
</dbReference>
<proteinExistence type="predicted"/>
<keyword evidence="2" id="KW-1185">Reference proteome</keyword>
<accession>A0A1H1JQE2</accession>
<gene>
    <name evidence="1" type="ORF">SAMN05443245_6995</name>
</gene>
<evidence type="ECO:0000313" key="1">
    <source>
        <dbReference type="EMBL" id="SDR51687.1"/>
    </source>
</evidence>
<sequence>MPSPNEIHDNLDDRDRKLLADALGALLRERSCALQIASDVAAVKGERGPTVTDFGLPDILRLSRMLSQSEERVLDQSSSNFRADVPI</sequence>
<evidence type="ECO:0000313" key="2">
    <source>
        <dbReference type="Proteomes" id="UP000183487"/>
    </source>
</evidence>
<dbReference type="EMBL" id="FNKP01000003">
    <property type="protein sequence ID" value="SDR51687.1"/>
    <property type="molecule type" value="Genomic_DNA"/>
</dbReference>
<evidence type="ECO:0008006" key="3">
    <source>
        <dbReference type="Google" id="ProtNLM"/>
    </source>
</evidence>
<organism evidence="1 2">
    <name type="scientific">Paraburkholderia fungorum</name>
    <dbReference type="NCBI Taxonomy" id="134537"/>
    <lineage>
        <taxon>Bacteria</taxon>
        <taxon>Pseudomonadati</taxon>
        <taxon>Pseudomonadota</taxon>
        <taxon>Betaproteobacteria</taxon>
        <taxon>Burkholderiales</taxon>
        <taxon>Burkholderiaceae</taxon>
        <taxon>Paraburkholderia</taxon>
    </lineage>
</organism>